<name>A0A8D8WB01_9HEMI</name>
<protein>
    <submittedName>
        <fullName evidence="4">WD repeat-containing protein 61</fullName>
    </submittedName>
</protein>
<dbReference type="Gene3D" id="2.130.10.10">
    <property type="entry name" value="YVTN repeat-like/Quinoprotein amine dehydrogenase"/>
    <property type="match status" value="2"/>
</dbReference>
<evidence type="ECO:0000256" key="3">
    <source>
        <dbReference type="PROSITE-ProRule" id="PRU00221"/>
    </source>
</evidence>
<dbReference type="AlphaFoldDB" id="A0A8D8WB01"/>
<accession>A0A8D8WB01</accession>
<reference evidence="4" key="1">
    <citation type="submission" date="2021-05" db="EMBL/GenBank/DDBJ databases">
        <authorList>
            <person name="Alioto T."/>
            <person name="Alioto T."/>
            <person name="Gomez Garrido J."/>
        </authorList>
    </citation>
    <scope>NUCLEOTIDE SEQUENCE</scope>
</reference>
<dbReference type="EMBL" id="HBUF01174415">
    <property type="protein sequence ID" value="CAG6653612.1"/>
    <property type="molecule type" value="Transcribed_RNA"/>
</dbReference>
<dbReference type="InterPro" id="IPR001680">
    <property type="entry name" value="WD40_rpt"/>
</dbReference>
<dbReference type="SUPFAM" id="SSF50978">
    <property type="entry name" value="WD40 repeat-like"/>
    <property type="match status" value="1"/>
</dbReference>
<proteinExistence type="predicted"/>
<dbReference type="PANTHER" id="PTHR19848:SF8">
    <property type="entry name" value="F-BOX AND WD REPEAT DOMAIN CONTAINING 7"/>
    <property type="match status" value="1"/>
</dbReference>
<dbReference type="PANTHER" id="PTHR19848">
    <property type="entry name" value="WD40 REPEAT PROTEIN"/>
    <property type="match status" value="1"/>
</dbReference>
<dbReference type="SMART" id="SM00320">
    <property type="entry name" value="WD40"/>
    <property type="match status" value="4"/>
</dbReference>
<evidence type="ECO:0000256" key="2">
    <source>
        <dbReference type="ARBA" id="ARBA00022737"/>
    </source>
</evidence>
<dbReference type="PROSITE" id="PS50294">
    <property type="entry name" value="WD_REPEATS_REGION"/>
    <property type="match status" value="1"/>
</dbReference>
<organism evidence="4">
    <name type="scientific">Cacopsylla melanoneura</name>
    <dbReference type="NCBI Taxonomy" id="428564"/>
    <lineage>
        <taxon>Eukaryota</taxon>
        <taxon>Metazoa</taxon>
        <taxon>Ecdysozoa</taxon>
        <taxon>Arthropoda</taxon>
        <taxon>Hexapoda</taxon>
        <taxon>Insecta</taxon>
        <taxon>Pterygota</taxon>
        <taxon>Neoptera</taxon>
        <taxon>Paraneoptera</taxon>
        <taxon>Hemiptera</taxon>
        <taxon>Sternorrhyncha</taxon>
        <taxon>Psylloidea</taxon>
        <taxon>Psyllidae</taxon>
        <taxon>Psyllinae</taxon>
        <taxon>Cacopsylla</taxon>
    </lineage>
</organism>
<evidence type="ECO:0000256" key="1">
    <source>
        <dbReference type="ARBA" id="ARBA00022574"/>
    </source>
</evidence>
<sequence length="374" mass="41814">MYSRMTQAYDSLVESETVTTCVWGTVYNNMNFSGNKTDTNTDSVPTLQQAVYTGSSLGHIKVWYLKEESGDLELKYVCKQKSSIVCLLLNNANTQLVSKTLEGCIRIFDASTMEVKFQFRISSTLRNVNIQFSIDEMFLLTESSDTCLSFYDIGSAEITSTYEIGPHFTSYILSHKGDVIIVGYADGTVKTFDCVSGENVVTIRNPNIGSVTCLVTCFKSFYLILGFSSGLIKLYSQTHGELLKIYEKPHKTAVVSIAVNPNNKTFVTLSRDFIMKVWNMTETLPEVKIKEHRDLPLHIKYADPELTAGLDFKGVDNIKSYLVSKEGGHYNFLPPPSLQQTPGQVSFSRDGKKLLSVAHQFIAIHSCPRSQARL</sequence>
<feature type="repeat" description="WD" evidence="3">
    <location>
        <begin position="247"/>
        <end position="280"/>
    </location>
</feature>
<dbReference type="InterPro" id="IPR015943">
    <property type="entry name" value="WD40/YVTN_repeat-like_dom_sf"/>
</dbReference>
<dbReference type="EMBL" id="HBUF01344583">
    <property type="protein sequence ID" value="CAG6707898.1"/>
    <property type="molecule type" value="Transcribed_RNA"/>
</dbReference>
<dbReference type="Pfam" id="PF00400">
    <property type="entry name" value="WD40"/>
    <property type="match status" value="1"/>
</dbReference>
<dbReference type="PROSITE" id="PS50082">
    <property type="entry name" value="WD_REPEATS_2"/>
    <property type="match status" value="1"/>
</dbReference>
<dbReference type="InterPro" id="IPR036322">
    <property type="entry name" value="WD40_repeat_dom_sf"/>
</dbReference>
<keyword evidence="2" id="KW-0677">Repeat</keyword>
<keyword evidence="1 3" id="KW-0853">WD repeat</keyword>
<evidence type="ECO:0000313" key="4">
    <source>
        <dbReference type="EMBL" id="CAG6653612.1"/>
    </source>
</evidence>